<feature type="domain" description="DZF" evidence="2">
    <location>
        <begin position="433"/>
        <end position="793"/>
    </location>
</feature>
<dbReference type="GO" id="GO:0008270">
    <property type="term" value="F:zinc ion binding"/>
    <property type="evidence" value="ECO:0007669"/>
    <property type="project" value="InterPro"/>
</dbReference>
<dbReference type="FunFam" id="3.30.460.10:FF:000010">
    <property type="entry name" value="Zinc finger RNA-binding protein 2"/>
    <property type="match status" value="1"/>
</dbReference>
<dbReference type="PANTHER" id="PTHR45762:SF2">
    <property type="entry name" value="ZINC FINGER RNA-BINDING PROTEIN 2"/>
    <property type="match status" value="1"/>
</dbReference>
<dbReference type="InterPro" id="IPR049401">
    <property type="entry name" value="DZF_dom_N"/>
</dbReference>
<evidence type="ECO:0000259" key="2">
    <source>
        <dbReference type="PROSITE" id="PS51703"/>
    </source>
</evidence>
<dbReference type="OrthoDB" id="8898434at2759"/>
<feature type="region of interest" description="Disordered" evidence="1">
    <location>
        <begin position="86"/>
        <end position="184"/>
    </location>
</feature>
<accession>A0A3Q0DNY5</accession>
<dbReference type="Pfam" id="PF07528">
    <property type="entry name" value="DZF_N"/>
    <property type="match status" value="1"/>
</dbReference>
<dbReference type="SMART" id="SM00451">
    <property type="entry name" value="ZnF_U1"/>
    <property type="match status" value="3"/>
</dbReference>
<protein>
    <submittedName>
        <fullName evidence="4">Zinc finger RNA-binding protein 2</fullName>
    </submittedName>
</protein>
<feature type="compositionally biased region" description="Basic and acidic residues" evidence="1">
    <location>
        <begin position="780"/>
        <end position="794"/>
    </location>
</feature>
<dbReference type="Gene3D" id="1.10.1410.40">
    <property type="match status" value="1"/>
</dbReference>
<dbReference type="GeneID" id="103252358"/>
<keyword evidence="3" id="KW-1185">Reference proteome</keyword>
<dbReference type="Gene3D" id="3.30.460.10">
    <property type="entry name" value="Beta Polymerase, domain 2"/>
    <property type="match status" value="1"/>
</dbReference>
<feature type="region of interest" description="Disordered" evidence="1">
    <location>
        <begin position="765"/>
        <end position="794"/>
    </location>
</feature>
<dbReference type="KEGG" id="csyr:103252358"/>
<dbReference type="Proteomes" id="UP000189704">
    <property type="component" value="Unplaced"/>
</dbReference>
<gene>
    <name evidence="4" type="primary">ZFR2</name>
</gene>
<feature type="region of interest" description="Disordered" evidence="1">
    <location>
        <begin position="269"/>
        <end position="370"/>
    </location>
</feature>
<dbReference type="InterPro" id="IPR013087">
    <property type="entry name" value="Znf_C2H2_type"/>
</dbReference>
<dbReference type="GO" id="GO:0071011">
    <property type="term" value="C:precatalytic spliceosome"/>
    <property type="evidence" value="ECO:0007669"/>
    <property type="project" value="TreeGrafter"/>
</dbReference>
<evidence type="ECO:0000313" key="4">
    <source>
        <dbReference type="RefSeq" id="XP_021564731.1"/>
    </source>
</evidence>
<feature type="region of interest" description="Disordered" evidence="1">
    <location>
        <begin position="588"/>
        <end position="611"/>
    </location>
</feature>
<dbReference type="CTD" id="23217"/>
<dbReference type="InterPro" id="IPR049402">
    <property type="entry name" value="DZF_dom_C"/>
</dbReference>
<dbReference type="InterPro" id="IPR006561">
    <property type="entry name" value="DZF_dom"/>
</dbReference>
<dbReference type="SUPFAM" id="SSF57667">
    <property type="entry name" value="beta-beta-alpha zinc fingers"/>
    <property type="match status" value="3"/>
</dbReference>
<feature type="compositionally biased region" description="Pro residues" evidence="1">
    <location>
        <begin position="135"/>
        <end position="154"/>
    </location>
</feature>
<dbReference type="FunFam" id="1.10.1410.40:FF:000001">
    <property type="entry name" value="interleukin enhancer-binding factor 3 isoform X1"/>
    <property type="match status" value="1"/>
</dbReference>
<feature type="compositionally biased region" description="Basic and acidic residues" evidence="1">
    <location>
        <begin position="591"/>
        <end position="608"/>
    </location>
</feature>
<dbReference type="Pfam" id="PF20965">
    <property type="entry name" value="DZF_C"/>
    <property type="match status" value="1"/>
</dbReference>
<evidence type="ECO:0000313" key="3">
    <source>
        <dbReference type="Proteomes" id="UP000189704"/>
    </source>
</evidence>
<dbReference type="PANTHER" id="PTHR45762">
    <property type="entry name" value="ZINC FINGER RNA-BINDING PROTEIN"/>
    <property type="match status" value="1"/>
</dbReference>
<dbReference type="InterPro" id="IPR003604">
    <property type="entry name" value="Matrin/U1-like-C_Znf_C2H2"/>
</dbReference>
<dbReference type="PROSITE" id="PS00028">
    <property type="entry name" value="ZINC_FINGER_C2H2_1"/>
    <property type="match status" value="1"/>
</dbReference>
<evidence type="ECO:0000256" key="1">
    <source>
        <dbReference type="SAM" id="MobiDB-lite"/>
    </source>
</evidence>
<dbReference type="InterPro" id="IPR043519">
    <property type="entry name" value="NT_sf"/>
</dbReference>
<dbReference type="RefSeq" id="XP_021564731.1">
    <property type="nucleotide sequence ID" value="XM_021709056.1"/>
</dbReference>
<dbReference type="Gene3D" id="3.30.160.60">
    <property type="entry name" value="Classic Zinc Finger"/>
    <property type="match status" value="2"/>
</dbReference>
<dbReference type="Pfam" id="PF12874">
    <property type="entry name" value="zf-met"/>
    <property type="match status" value="3"/>
</dbReference>
<dbReference type="AlphaFoldDB" id="A0A3Q0DNY5"/>
<dbReference type="GO" id="GO:0003725">
    <property type="term" value="F:double-stranded RNA binding"/>
    <property type="evidence" value="ECO:0007669"/>
    <property type="project" value="TreeGrafter"/>
</dbReference>
<dbReference type="SMART" id="SM00572">
    <property type="entry name" value="DZF"/>
    <property type="match status" value="1"/>
</dbReference>
<name>A0A3Q0DNY5_CARSF</name>
<reference evidence="4" key="1">
    <citation type="submission" date="2025-08" db="UniProtKB">
        <authorList>
            <consortium name="RefSeq"/>
        </authorList>
    </citation>
    <scope>IDENTIFICATION</scope>
</reference>
<organism evidence="3 4">
    <name type="scientific">Carlito syrichta</name>
    <name type="common">Philippine tarsier</name>
    <name type="synonym">Tarsius syrichta</name>
    <dbReference type="NCBI Taxonomy" id="1868482"/>
    <lineage>
        <taxon>Eukaryota</taxon>
        <taxon>Metazoa</taxon>
        <taxon>Chordata</taxon>
        <taxon>Craniata</taxon>
        <taxon>Vertebrata</taxon>
        <taxon>Euteleostomi</taxon>
        <taxon>Mammalia</taxon>
        <taxon>Eutheria</taxon>
        <taxon>Euarchontoglires</taxon>
        <taxon>Primates</taxon>
        <taxon>Haplorrhini</taxon>
        <taxon>Tarsiiformes</taxon>
        <taxon>Tarsiidae</taxon>
        <taxon>Carlito</taxon>
    </lineage>
</organism>
<sequence length="794" mass="85549">MCVCGSSVHLTALPRPTAGASYIMQPPPGVGFAMSSAFPPATPAGYGDHQPLSSQDRTYSRWHQESVPATTTAAVCQDSGNHWWSTASPSYEDEQCPQPATCQPEPMMAGDALCQPGHLLASSSSATPPDTVPASPGPPQPLPLSPRPLSPPPAGAGGSPRAEPADALTTKPPSTHKLPKARETPGESQLHYCDLCRISCAGSQTYREHLEGQKHRKKVAARTAGTPPSGSLCCALCAVSCTGADAYTAHIRGARHQKVLKLHTRLGKPIPAFEPEPGSCRLPGPPAKEASSPEAKAQAPTSPSVHAPSRPVPAKTSAASSVPRSRELRAVGSRPHGGKPARPTSQGLEDVPTRGDPGEASTGSGDTQPVGLDFVEEVCSDEGRVLRFHCRLCQCSFNDLNARDTHVRGRRHRLQYKKKVDPSLPLAVKVSSRPQPGRRPESSDDRHVMCKHATIYPTEQELQAVTRAVAHTERALRLVSDALARESQEEQGDQRSGATPSSRVLKGVVRVGVLAKGLLLRGDRSVHLALLCSEKPTRGLLRRITEQLPLQLRVVTEDEYKVSSDPEANVVISSCKEPRMQVTVSVTSPLMREDPSTDQGTEKLRPDPEDVLSPEKCLESLAALRHAKWFQARASGLPLCVIVTRVLRDLRQRVPAWRALPAWAMELLVEKALSSVTEPLGPGDAVRRVLECVAAGTLLADGPGLQDPCERERTDALEPLTPQEREDVTASAQHALRLLAFQQIHWVLGMEPLLSRRRFRACLRKRPREPGEAGEAEEGAGERKQSRPGEEGLV</sequence>
<dbReference type="GO" id="GO:0003727">
    <property type="term" value="F:single-stranded RNA binding"/>
    <property type="evidence" value="ECO:0007669"/>
    <property type="project" value="TreeGrafter"/>
</dbReference>
<dbReference type="InterPro" id="IPR036236">
    <property type="entry name" value="Znf_C2H2_sf"/>
</dbReference>
<dbReference type="PROSITE" id="PS51703">
    <property type="entry name" value="DZF"/>
    <property type="match status" value="1"/>
</dbReference>
<dbReference type="SMART" id="SM00355">
    <property type="entry name" value="ZnF_C2H2"/>
    <property type="match status" value="3"/>
</dbReference>
<proteinExistence type="predicted"/>